<dbReference type="EnsemblPlants" id="AET1Gv20151500.3">
    <property type="protein sequence ID" value="AET1Gv20151500.3"/>
    <property type="gene ID" value="AET1Gv20151500"/>
</dbReference>
<dbReference type="Proteomes" id="UP000015105">
    <property type="component" value="Chromosome 1D"/>
</dbReference>
<dbReference type="Gramene" id="AET1Gv20151500.4">
    <property type="protein sequence ID" value="AET1Gv20151500.4"/>
    <property type="gene ID" value="AET1Gv20151500"/>
</dbReference>
<proteinExistence type="predicted"/>
<dbReference type="AlphaFoldDB" id="A0A452XT65"/>
<feature type="domain" description="Helitron helicase-like" evidence="1">
    <location>
        <begin position="381"/>
        <end position="564"/>
    </location>
</feature>
<dbReference type="InterPro" id="IPR025476">
    <property type="entry name" value="Helitron_helicase-like"/>
</dbReference>
<dbReference type="Gramene" id="AET1Gv20151500.3">
    <property type="protein sequence ID" value="AET1Gv20151500.3"/>
    <property type="gene ID" value="AET1Gv20151500"/>
</dbReference>
<evidence type="ECO:0000313" key="3">
    <source>
        <dbReference type="Proteomes" id="UP000015105"/>
    </source>
</evidence>
<reference evidence="3" key="1">
    <citation type="journal article" date="2014" name="Science">
        <title>Ancient hybridizations among the ancestral genomes of bread wheat.</title>
        <authorList>
            <consortium name="International Wheat Genome Sequencing Consortium,"/>
            <person name="Marcussen T."/>
            <person name="Sandve S.R."/>
            <person name="Heier L."/>
            <person name="Spannagl M."/>
            <person name="Pfeifer M."/>
            <person name="Jakobsen K.S."/>
            <person name="Wulff B.B."/>
            <person name="Steuernagel B."/>
            <person name="Mayer K.F."/>
            <person name="Olsen O.A."/>
        </authorList>
    </citation>
    <scope>NUCLEOTIDE SEQUENCE [LARGE SCALE GENOMIC DNA]</scope>
    <source>
        <strain evidence="3">cv. AL8/78</strain>
    </source>
</reference>
<dbReference type="Pfam" id="PF14214">
    <property type="entry name" value="Helitron_like_N"/>
    <property type="match status" value="1"/>
</dbReference>
<reference evidence="3" key="2">
    <citation type="journal article" date="2017" name="Nat. Plants">
        <title>The Aegilops tauschii genome reveals multiple impacts of transposons.</title>
        <authorList>
            <person name="Zhao G."/>
            <person name="Zou C."/>
            <person name="Li K."/>
            <person name="Wang K."/>
            <person name="Li T."/>
            <person name="Gao L."/>
            <person name="Zhang X."/>
            <person name="Wang H."/>
            <person name="Yang Z."/>
            <person name="Liu X."/>
            <person name="Jiang W."/>
            <person name="Mao L."/>
            <person name="Kong X."/>
            <person name="Jiao Y."/>
            <person name="Jia J."/>
        </authorList>
    </citation>
    <scope>NUCLEOTIDE SEQUENCE [LARGE SCALE GENOMIC DNA]</scope>
    <source>
        <strain evidence="3">cv. AL8/78</strain>
    </source>
</reference>
<keyword evidence="3" id="KW-1185">Reference proteome</keyword>
<organism evidence="2 3">
    <name type="scientific">Aegilops tauschii subsp. strangulata</name>
    <name type="common">Goatgrass</name>
    <dbReference type="NCBI Taxonomy" id="200361"/>
    <lineage>
        <taxon>Eukaryota</taxon>
        <taxon>Viridiplantae</taxon>
        <taxon>Streptophyta</taxon>
        <taxon>Embryophyta</taxon>
        <taxon>Tracheophyta</taxon>
        <taxon>Spermatophyta</taxon>
        <taxon>Magnoliopsida</taxon>
        <taxon>Liliopsida</taxon>
        <taxon>Poales</taxon>
        <taxon>Poaceae</taxon>
        <taxon>BOP clade</taxon>
        <taxon>Pooideae</taxon>
        <taxon>Triticodae</taxon>
        <taxon>Triticeae</taxon>
        <taxon>Triticinae</taxon>
        <taxon>Aegilops</taxon>
    </lineage>
</organism>
<name>A0A452XT65_AEGTS</name>
<evidence type="ECO:0000259" key="1">
    <source>
        <dbReference type="Pfam" id="PF14214"/>
    </source>
</evidence>
<protein>
    <recommendedName>
        <fullName evidence="1">Helitron helicase-like domain-containing protein</fullName>
    </recommendedName>
</protein>
<dbReference type="PANTHER" id="PTHR45786:SF74">
    <property type="entry name" value="ATP-DEPENDENT DNA HELICASE"/>
    <property type="match status" value="1"/>
</dbReference>
<reference evidence="2" key="4">
    <citation type="submission" date="2019-03" db="UniProtKB">
        <authorList>
            <consortium name="EnsemblPlants"/>
        </authorList>
    </citation>
    <scope>IDENTIFICATION</scope>
</reference>
<dbReference type="GeneID" id="120970143"/>
<reference evidence="2" key="5">
    <citation type="journal article" date="2021" name="G3 (Bethesda)">
        <title>Aegilops tauschii genome assembly Aet v5.0 features greater sequence contiguity and improved annotation.</title>
        <authorList>
            <person name="Wang L."/>
            <person name="Zhu T."/>
            <person name="Rodriguez J.C."/>
            <person name="Deal K.R."/>
            <person name="Dubcovsky J."/>
            <person name="McGuire P.E."/>
            <person name="Lux T."/>
            <person name="Spannagl M."/>
            <person name="Mayer K.F.X."/>
            <person name="Baldrich P."/>
            <person name="Meyers B.C."/>
            <person name="Huo N."/>
            <person name="Gu Y.Q."/>
            <person name="Zhou H."/>
            <person name="Devos K.M."/>
            <person name="Bennetzen J.L."/>
            <person name="Unver T."/>
            <person name="Budak H."/>
            <person name="Gulick P.J."/>
            <person name="Galiba G."/>
            <person name="Kalapos B."/>
            <person name="Nelson D.R."/>
            <person name="Li P."/>
            <person name="You F.M."/>
            <person name="Luo M.C."/>
            <person name="Dvorak J."/>
        </authorList>
    </citation>
    <scope>NUCLEOTIDE SEQUENCE [LARGE SCALE GENOMIC DNA]</scope>
    <source>
        <strain evidence="2">cv. AL8/78</strain>
    </source>
</reference>
<sequence>MKKKQIVHANQSNKRARLVWRKQNGDIEFASSTTVDEQALEESNFARGSTNTDLTRRKEISRLNRANRKLQLMKKRGKCQSSPSEVSNFGKPTCLCPFCNAIMWHQERSKNNTNISRPTFGLCCKEGKVKLPPLKKPPAYLQQLLMSDEKGESSNYRDNIRNYNSIFAFTSMAGQVDYEINKRGGAPYVFRLNGQNYHQIGTLLPKDSGDNSCRPKFAQLYIYDTENEVKNRMQASTSKEKKTQLDEGIVSRLLEMLDENNELVKSFRMARDRYQESDLENVRLRLIGKRSNDGRQYNLPTASEIAALIIGEETGENVGRDIIVENKDKQLQRISELHPSFMSMQYPLLFPYGEDGFRPEIKLEKTKGGEGKRNHVTMMQYYAYRIQQRLNQSVVLQTSGKLFLQFIVDAATCIEQWRLNWYRMYQGILRTELYSGLQDAIDNGDTRTDQVGKRIILPSSYNGSPRNKQQYYQDAMAICRWAGYPDLFITFTCNPKWPEIQTMLDFIPGQKPEDRPDIVNRVFLIKLNELIEDIYKNKRFGKAIAIVYTIEFQKRGLPHAHILLFLDLGDKDPSPQNIDQIISAEVPDKDADPEGYMAVENFMMHGPCGQPHYKSPCMINGKCSKHFPKMFCEETSIDEEGFPIYRRRNDGRIVEKNGVHLDSRYIVPYNRDLIVKYQAHINGEWCNKSRSIKYAFKYTQK</sequence>
<dbReference type="RefSeq" id="XP_073363743.1">
    <property type="nucleotide sequence ID" value="XM_073507642.1"/>
</dbReference>
<evidence type="ECO:0000313" key="2">
    <source>
        <dbReference type="EnsemblPlants" id="AET1Gv20151500.3"/>
    </source>
</evidence>
<reference evidence="2" key="3">
    <citation type="journal article" date="2017" name="Nature">
        <title>Genome sequence of the progenitor of the wheat D genome Aegilops tauschii.</title>
        <authorList>
            <person name="Luo M.C."/>
            <person name="Gu Y.Q."/>
            <person name="Puiu D."/>
            <person name="Wang H."/>
            <person name="Twardziok S.O."/>
            <person name="Deal K.R."/>
            <person name="Huo N."/>
            <person name="Zhu T."/>
            <person name="Wang L."/>
            <person name="Wang Y."/>
            <person name="McGuire P.E."/>
            <person name="Liu S."/>
            <person name="Long H."/>
            <person name="Ramasamy R.K."/>
            <person name="Rodriguez J.C."/>
            <person name="Van S.L."/>
            <person name="Yuan L."/>
            <person name="Wang Z."/>
            <person name="Xia Z."/>
            <person name="Xiao L."/>
            <person name="Anderson O.D."/>
            <person name="Ouyang S."/>
            <person name="Liang Y."/>
            <person name="Zimin A.V."/>
            <person name="Pertea G."/>
            <person name="Qi P."/>
            <person name="Bennetzen J.L."/>
            <person name="Dai X."/>
            <person name="Dawson M.W."/>
            <person name="Muller H.G."/>
            <person name="Kugler K."/>
            <person name="Rivarola-Duarte L."/>
            <person name="Spannagl M."/>
            <person name="Mayer K.F.X."/>
            <person name="Lu F.H."/>
            <person name="Bevan M.W."/>
            <person name="Leroy P."/>
            <person name="Li P."/>
            <person name="You F.M."/>
            <person name="Sun Q."/>
            <person name="Liu Z."/>
            <person name="Lyons E."/>
            <person name="Wicker T."/>
            <person name="Salzberg S.L."/>
            <person name="Devos K.M."/>
            <person name="Dvorak J."/>
        </authorList>
    </citation>
    <scope>NUCLEOTIDE SEQUENCE [LARGE SCALE GENOMIC DNA]</scope>
    <source>
        <strain evidence="2">cv. AL8/78</strain>
    </source>
</reference>
<dbReference type="EnsemblPlants" id="AET1Gv20151500.4">
    <property type="protein sequence ID" value="AET1Gv20151500.4"/>
    <property type="gene ID" value="AET1Gv20151500"/>
</dbReference>
<accession>A0A452XT65</accession>
<dbReference type="PANTHER" id="PTHR45786">
    <property type="entry name" value="DNA BINDING PROTEIN-LIKE"/>
    <property type="match status" value="1"/>
</dbReference>